<dbReference type="EMBL" id="LR798277">
    <property type="protein sequence ID" value="CAB5219853.1"/>
    <property type="molecule type" value="Genomic_DNA"/>
</dbReference>
<proteinExistence type="predicted"/>
<evidence type="ECO:0000313" key="1">
    <source>
        <dbReference type="EMBL" id="CAB5219853.1"/>
    </source>
</evidence>
<accession>A0A6J7WXS9</accession>
<sequence length="983" mass="96195">MTVPSNLVPIAISGLPTTPTAPTGNDLAIIVQNGTTYQTTISAFVGAVSVPSSTSVFAGTGLTGGGNLSSNITLAIGNTGVTPNIYGSSTQVPVLTINAQGQITNATTTAFSVAFSGITGTPTTLSGYGITDAQPLSNNLTGLAGLGTTGLIVNQTGGSYVTRSIAAGAGLTVTDGNGTYGNPTISMPNQSGVTPGNYGSSTAIPVITVDQQGRITAIGTAAGISTAWSSITGTPTTLSGYGITDAVPNTRTVTGQYSIQGGGALSSNLTFNLVGDLNIPGNSKYYGTDNVGTRGWYTLSGGGSVTSVALTMPSIFTVTGSPITTTGTLAATLNTQVANKIFAGPASGADATPAFRSLVTADFPIVGVTAGSYGSATQSAVISVDATGRVLTASNSTITPAFSSITGTPTTLAGYGITDAALAATTISAGTGLSGGGSLAANRTISIANTGVTAATYGTSLAVPVFAVNAQGQITSVTNTTINAVTLTTGTITGTPSNSNDITNKAYVDAAVSNVNYHAACNYATTADLGSVTYNNGSSGIGATITKTAPFATFAVDGATPAVNQRILVKNESSGAYNGVYTVTNVGSALTAWVLTRAADYDQVGTGANEVAPGDTMFIISGTVNAGTQWVQTTDLPITIGTTAINFAQIAGPGAYTAGTGLTLSGTQFSITNTTVTAAGYGSSTAIPTFTVNAQGQLTAASTAAVIAPAGTLSGTTLNATVVSSSLTSVGTIATGVWNGTAIGATYGGTGQTSYAVGDLLYASTTTALSKLADVATGSVLVSGGVGAAPSYSSSPTITGTTTSGFFVANGAITGSLTQGAFAYGTLAYADTNTYGSFTSSVNNYNQLVLQNTNAGASASVNLIVSNNNGTASSYFGEFGMNSSGFTGSGAFNAANSVYVSSTSADLAIGTTTANAIHFVVSGGATDAMTISSGGATTIATLTLTNALPITSGGTGGTTVSAAQTNLQVDPAGTAVAMSIALG</sequence>
<gene>
    <name evidence="1" type="ORF">UFOVP237_13</name>
</gene>
<name>A0A6J7WXS9_9CAUD</name>
<reference evidence="1" key="1">
    <citation type="submission" date="2020-05" db="EMBL/GenBank/DDBJ databases">
        <authorList>
            <person name="Chiriac C."/>
            <person name="Salcher M."/>
            <person name="Ghai R."/>
            <person name="Kavagutti S V."/>
        </authorList>
    </citation>
    <scope>NUCLEOTIDE SEQUENCE</scope>
</reference>
<protein>
    <submittedName>
        <fullName evidence="1">Uncharacterized protein</fullName>
    </submittedName>
</protein>
<organism evidence="1">
    <name type="scientific">uncultured Caudovirales phage</name>
    <dbReference type="NCBI Taxonomy" id="2100421"/>
    <lineage>
        <taxon>Viruses</taxon>
        <taxon>Duplodnaviria</taxon>
        <taxon>Heunggongvirae</taxon>
        <taxon>Uroviricota</taxon>
        <taxon>Caudoviricetes</taxon>
        <taxon>Peduoviridae</taxon>
        <taxon>Maltschvirus</taxon>
        <taxon>Maltschvirus maltsch</taxon>
    </lineage>
</organism>